<dbReference type="OrthoDB" id="8759672at2"/>
<sequence>MSTAIITTTATAGSLDNAGRTVMNWLRALLSTTPSALAISQGSKSQRQEVASYYKVGVRMALLRRADELDTVSPHEAAELRKQAAAV</sequence>
<gene>
    <name evidence="1" type="ORF">GJV26_15485</name>
</gene>
<name>A0A6I3XPV8_9BURK</name>
<organism evidence="1 2">
    <name type="scientific">Pseudoduganella dura</name>
    <dbReference type="NCBI Taxonomy" id="321982"/>
    <lineage>
        <taxon>Bacteria</taxon>
        <taxon>Pseudomonadati</taxon>
        <taxon>Pseudomonadota</taxon>
        <taxon>Betaproteobacteria</taxon>
        <taxon>Burkholderiales</taxon>
        <taxon>Oxalobacteraceae</taxon>
        <taxon>Telluria group</taxon>
        <taxon>Pseudoduganella</taxon>
    </lineage>
</organism>
<keyword evidence="2" id="KW-1185">Reference proteome</keyword>
<dbReference type="RefSeq" id="WP_155709612.1">
    <property type="nucleotide sequence ID" value="NZ_BMWU01000044.1"/>
</dbReference>
<reference evidence="1 2" key="1">
    <citation type="submission" date="2019-11" db="EMBL/GenBank/DDBJ databases">
        <title>Draft Genome Sequences of Six Type Strains of the Genus Massilia.</title>
        <authorList>
            <person name="Miess H."/>
            <person name="Frediansyah A."/>
            <person name="Goeker M."/>
            <person name="Gross H."/>
        </authorList>
    </citation>
    <scope>NUCLEOTIDE SEQUENCE [LARGE SCALE GENOMIC DNA]</scope>
    <source>
        <strain evidence="1 2">DSM 17513</strain>
    </source>
</reference>
<dbReference type="AlphaFoldDB" id="A0A6I3XPV8"/>
<evidence type="ECO:0000313" key="1">
    <source>
        <dbReference type="EMBL" id="MUI13845.1"/>
    </source>
</evidence>
<evidence type="ECO:0000313" key="2">
    <source>
        <dbReference type="Proteomes" id="UP000431684"/>
    </source>
</evidence>
<dbReference type="Proteomes" id="UP000431684">
    <property type="component" value="Unassembled WGS sequence"/>
</dbReference>
<dbReference type="EMBL" id="WNWM01000002">
    <property type="protein sequence ID" value="MUI13845.1"/>
    <property type="molecule type" value="Genomic_DNA"/>
</dbReference>
<comment type="caution">
    <text evidence="1">The sequence shown here is derived from an EMBL/GenBank/DDBJ whole genome shotgun (WGS) entry which is preliminary data.</text>
</comment>
<accession>A0A6I3XPV8</accession>
<proteinExistence type="predicted"/>
<protein>
    <submittedName>
        <fullName evidence="1">Uncharacterized protein</fullName>
    </submittedName>
</protein>